<protein>
    <submittedName>
        <fullName evidence="1">SFRICE_016252</fullName>
    </submittedName>
</protein>
<gene>
    <name evidence="1" type="ORF">SFRICE_016252</name>
</gene>
<accession>A0A2H1WK36</accession>
<evidence type="ECO:0000313" key="1">
    <source>
        <dbReference type="EMBL" id="SOQ53262.1"/>
    </source>
</evidence>
<dbReference type="Gene3D" id="3.10.10.10">
    <property type="entry name" value="HIV Type 1 Reverse Transcriptase, subunit A, domain 1"/>
    <property type="match status" value="1"/>
</dbReference>
<dbReference type="AlphaFoldDB" id="A0A2H1WK36"/>
<dbReference type="InterPro" id="IPR043502">
    <property type="entry name" value="DNA/RNA_pol_sf"/>
</dbReference>
<dbReference type="EMBL" id="ODYU01009092">
    <property type="protein sequence ID" value="SOQ53262.1"/>
    <property type="molecule type" value="Genomic_DNA"/>
</dbReference>
<dbReference type="SUPFAM" id="SSF56672">
    <property type="entry name" value="DNA/RNA polymerases"/>
    <property type="match status" value="1"/>
</dbReference>
<organism evidence="1">
    <name type="scientific">Spodoptera frugiperda</name>
    <name type="common">Fall armyworm</name>
    <dbReference type="NCBI Taxonomy" id="7108"/>
    <lineage>
        <taxon>Eukaryota</taxon>
        <taxon>Metazoa</taxon>
        <taxon>Ecdysozoa</taxon>
        <taxon>Arthropoda</taxon>
        <taxon>Hexapoda</taxon>
        <taxon>Insecta</taxon>
        <taxon>Pterygota</taxon>
        <taxon>Neoptera</taxon>
        <taxon>Endopterygota</taxon>
        <taxon>Lepidoptera</taxon>
        <taxon>Glossata</taxon>
        <taxon>Ditrysia</taxon>
        <taxon>Noctuoidea</taxon>
        <taxon>Noctuidae</taxon>
        <taxon>Amphipyrinae</taxon>
        <taxon>Spodoptera</taxon>
    </lineage>
</organism>
<dbReference type="GO" id="GO:0071897">
    <property type="term" value="P:DNA biosynthetic process"/>
    <property type="evidence" value="ECO:0007669"/>
    <property type="project" value="UniProtKB-ARBA"/>
</dbReference>
<reference evidence="1" key="1">
    <citation type="submission" date="2016-07" db="EMBL/GenBank/DDBJ databases">
        <authorList>
            <person name="Bretaudeau A."/>
        </authorList>
    </citation>
    <scope>NUCLEOTIDE SEQUENCE</scope>
    <source>
        <strain evidence="1">Rice</strain>
        <tissue evidence="1">Whole body</tissue>
    </source>
</reference>
<sequence>MQIFFIYPATSYLPPIFTNTIQLKSNANPSQQKEINVQINKLLDDNIIEKCNSCWSSPLLLVPKKMDSSGQKKFRLLNNLIEDDKYPLLNMTEIRTKGEAFVQQWTSLG</sequence>
<proteinExistence type="predicted"/>
<name>A0A2H1WK36_SPOFR</name>